<evidence type="ECO:0000256" key="2">
    <source>
        <dbReference type="ARBA" id="ARBA00022771"/>
    </source>
</evidence>
<dbReference type="AlphaFoldDB" id="A0A2G5V3E2"/>
<keyword evidence="7" id="KW-1185">Reference proteome</keyword>
<keyword evidence="1" id="KW-0479">Metal-binding</keyword>
<organism evidence="6 7">
    <name type="scientific">Caenorhabditis nigoni</name>
    <dbReference type="NCBI Taxonomy" id="1611254"/>
    <lineage>
        <taxon>Eukaryota</taxon>
        <taxon>Metazoa</taxon>
        <taxon>Ecdysozoa</taxon>
        <taxon>Nematoda</taxon>
        <taxon>Chromadorea</taxon>
        <taxon>Rhabditida</taxon>
        <taxon>Rhabditina</taxon>
        <taxon>Rhabditomorpha</taxon>
        <taxon>Rhabditoidea</taxon>
        <taxon>Rhabditidae</taxon>
        <taxon>Peloderinae</taxon>
        <taxon>Caenorhabditis</taxon>
    </lineage>
</organism>
<dbReference type="GO" id="GO:0008270">
    <property type="term" value="F:zinc ion binding"/>
    <property type="evidence" value="ECO:0007669"/>
    <property type="project" value="UniProtKB-KW"/>
</dbReference>
<keyword evidence="2 4" id="KW-0863">Zinc-finger</keyword>
<dbReference type="InterPro" id="IPR013083">
    <property type="entry name" value="Znf_RING/FYVE/PHD"/>
</dbReference>
<evidence type="ECO:0000259" key="5">
    <source>
        <dbReference type="PROSITE" id="PS50089"/>
    </source>
</evidence>
<dbReference type="InterPro" id="IPR052667">
    <property type="entry name" value="E3_ubiquitin-ligase_RING"/>
</dbReference>
<reference evidence="7" key="1">
    <citation type="submission" date="2017-10" db="EMBL/GenBank/DDBJ databases">
        <title>Rapid genome shrinkage in a self-fertile nematode reveals novel sperm competition proteins.</title>
        <authorList>
            <person name="Yin D."/>
            <person name="Schwarz E.M."/>
            <person name="Thomas C.G."/>
            <person name="Felde R.L."/>
            <person name="Korf I.F."/>
            <person name="Cutter A.D."/>
            <person name="Schartner C.M."/>
            <person name="Ralston E.J."/>
            <person name="Meyer B.J."/>
            <person name="Haag E.S."/>
        </authorList>
    </citation>
    <scope>NUCLEOTIDE SEQUENCE [LARGE SCALE GENOMIC DNA]</scope>
    <source>
        <strain evidence="7">JU1422</strain>
    </source>
</reference>
<accession>A0A2G5V3E2</accession>
<dbReference type="Pfam" id="PF13445">
    <property type="entry name" value="zf-RING_UBOX"/>
    <property type="match status" value="1"/>
</dbReference>
<dbReference type="OrthoDB" id="5828209at2759"/>
<dbReference type="InterPro" id="IPR027370">
    <property type="entry name" value="Znf-RING_euk"/>
</dbReference>
<comment type="caution">
    <text evidence="6">The sequence shown here is derived from an EMBL/GenBank/DDBJ whole genome shotgun (WGS) entry which is preliminary data.</text>
</comment>
<dbReference type="SUPFAM" id="SSF57850">
    <property type="entry name" value="RING/U-box"/>
    <property type="match status" value="1"/>
</dbReference>
<gene>
    <name evidence="6" type="primary">Cnig_chr_II.g6045</name>
    <name evidence="6" type="ORF">B9Z55_006045</name>
</gene>
<dbReference type="PANTHER" id="PTHR47156">
    <property type="entry name" value="PROTEIN CBG20824"/>
    <property type="match status" value="1"/>
</dbReference>
<dbReference type="InterPro" id="IPR001841">
    <property type="entry name" value="Znf_RING"/>
</dbReference>
<dbReference type="SMART" id="SM00184">
    <property type="entry name" value="RING"/>
    <property type="match status" value="1"/>
</dbReference>
<dbReference type="Gene3D" id="3.30.40.10">
    <property type="entry name" value="Zinc/RING finger domain, C3HC4 (zinc finger)"/>
    <property type="match status" value="1"/>
</dbReference>
<dbReference type="PROSITE" id="PS50089">
    <property type="entry name" value="ZF_RING_2"/>
    <property type="match status" value="1"/>
</dbReference>
<evidence type="ECO:0000256" key="1">
    <source>
        <dbReference type="ARBA" id="ARBA00022723"/>
    </source>
</evidence>
<proteinExistence type="predicted"/>
<feature type="domain" description="RING-type" evidence="5">
    <location>
        <begin position="115"/>
        <end position="162"/>
    </location>
</feature>
<name>A0A2G5V3E2_9PELO</name>
<evidence type="ECO:0000313" key="7">
    <source>
        <dbReference type="Proteomes" id="UP000230233"/>
    </source>
</evidence>
<protein>
    <recommendedName>
        <fullName evidence="5">RING-type domain-containing protein</fullName>
    </recommendedName>
</protein>
<sequence>MLDFDCSKVILKDSIGSTYTLRTRNSSSLFCSLCIRSSHPDVFSVCDQSILTKCLSSQEGFDVVIKIIGHPMSVYGNYFITVDTGNDINTIPVEFQTDYERCKSPELPSSAVIECQICYASFDNGKRVPRIIKECGHTLCQSCCQHLMIPNKNQFIICPVDRTSTAVYGNINNLPKNSALIQLINESKVDKTKPTGPAFCNTHKDQRMFFVCTEADCSSEQKSMCSECMVEDGPHEGHSYTSSKKMF</sequence>
<dbReference type="Proteomes" id="UP000230233">
    <property type="component" value="Chromosome II"/>
</dbReference>
<evidence type="ECO:0000256" key="3">
    <source>
        <dbReference type="ARBA" id="ARBA00022833"/>
    </source>
</evidence>
<dbReference type="STRING" id="1611254.A0A2G5V3E2"/>
<dbReference type="EMBL" id="PDUG01000002">
    <property type="protein sequence ID" value="PIC46312.1"/>
    <property type="molecule type" value="Genomic_DNA"/>
</dbReference>
<evidence type="ECO:0000256" key="4">
    <source>
        <dbReference type="PROSITE-ProRule" id="PRU00175"/>
    </source>
</evidence>
<evidence type="ECO:0000313" key="6">
    <source>
        <dbReference type="EMBL" id="PIC46312.1"/>
    </source>
</evidence>
<keyword evidence="3" id="KW-0862">Zinc</keyword>
<dbReference type="PANTHER" id="PTHR47156:SF5">
    <property type="entry name" value="RING-TYPE DOMAIN-CONTAINING PROTEIN"/>
    <property type="match status" value="1"/>
</dbReference>